<sequence length="111" mass="13013">MPIPFVSFKLFQRKFRYLRFARNVSNMRAKWRKKRMRRLKRKRRKMRQRSKCCPSPVKPVECDGESFHLQAVQLGVGLDLRSSLGLASAASFVNTCSIKVWLKIYCCALAE</sequence>
<evidence type="ECO:0000313" key="6">
    <source>
        <dbReference type="Proteomes" id="UP000327468"/>
    </source>
</evidence>
<dbReference type="Proteomes" id="UP000327468">
    <property type="component" value="Chromosome 16"/>
</dbReference>
<dbReference type="GO" id="GO:0003735">
    <property type="term" value="F:structural constituent of ribosome"/>
    <property type="evidence" value="ECO:0007669"/>
    <property type="project" value="UniProtKB-UniRule"/>
</dbReference>
<dbReference type="InterPro" id="IPR007836">
    <property type="entry name" value="Ribosomal_eS32"/>
</dbReference>
<dbReference type="Pfam" id="PF05162">
    <property type="entry name" value="Ribosomal_L41"/>
    <property type="match status" value="1"/>
</dbReference>
<gene>
    <name evidence="5" type="ORF">PHYPO_G00073100</name>
</gene>
<keyword evidence="2 4" id="KW-0687">Ribonucleoprotein</keyword>
<keyword evidence="6" id="KW-1185">Reference proteome</keyword>
<dbReference type="AlphaFoldDB" id="A0A5N5LUL8"/>
<dbReference type="GO" id="GO:0006412">
    <property type="term" value="P:translation"/>
    <property type="evidence" value="ECO:0007669"/>
    <property type="project" value="InterPro"/>
</dbReference>
<protein>
    <recommendedName>
        <fullName evidence="4">60S ribosomal protein L41</fullName>
    </recommendedName>
</protein>
<evidence type="ECO:0000256" key="4">
    <source>
        <dbReference type="RuleBase" id="RU368055"/>
    </source>
</evidence>
<evidence type="ECO:0000313" key="5">
    <source>
        <dbReference type="EMBL" id="KAB5546527.1"/>
    </source>
</evidence>
<keyword evidence="1 4" id="KW-0689">Ribosomal protein</keyword>
<evidence type="ECO:0000256" key="3">
    <source>
        <dbReference type="ARBA" id="ARBA00043969"/>
    </source>
</evidence>
<dbReference type="GO" id="GO:1990904">
    <property type="term" value="C:ribonucleoprotein complex"/>
    <property type="evidence" value="ECO:0007669"/>
    <property type="project" value="UniProtKB-KW"/>
</dbReference>
<proteinExistence type="inferred from homology"/>
<dbReference type="GO" id="GO:0005840">
    <property type="term" value="C:ribosome"/>
    <property type="evidence" value="ECO:0007669"/>
    <property type="project" value="UniProtKB-KW"/>
</dbReference>
<comment type="similarity">
    <text evidence="3 4">Belongs to the eukaryotic ribosomal protein eS32 family.</text>
</comment>
<name>A0A5N5LUL8_PANHP</name>
<dbReference type="EMBL" id="VFJC01000017">
    <property type="protein sequence ID" value="KAB5546527.1"/>
    <property type="molecule type" value="Genomic_DNA"/>
</dbReference>
<evidence type="ECO:0000256" key="1">
    <source>
        <dbReference type="ARBA" id="ARBA00022980"/>
    </source>
</evidence>
<organism evidence="5 6">
    <name type="scientific">Pangasianodon hypophthalmus</name>
    <name type="common">Striped catfish</name>
    <name type="synonym">Helicophagus hypophthalmus</name>
    <dbReference type="NCBI Taxonomy" id="310915"/>
    <lineage>
        <taxon>Eukaryota</taxon>
        <taxon>Metazoa</taxon>
        <taxon>Chordata</taxon>
        <taxon>Craniata</taxon>
        <taxon>Vertebrata</taxon>
        <taxon>Euteleostomi</taxon>
        <taxon>Actinopterygii</taxon>
        <taxon>Neopterygii</taxon>
        <taxon>Teleostei</taxon>
        <taxon>Ostariophysi</taxon>
        <taxon>Siluriformes</taxon>
        <taxon>Pangasiidae</taxon>
        <taxon>Pangasianodon</taxon>
    </lineage>
</organism>
<reference evidence="5 6" key="1">
    <citation type="submission" date="2019-06" db="EMBL/GenBank/DDBJ databases">
        <title>A chromosome-scale genome assembly of the striped catfish, Pangasianodon hypophthalmus.</title>
        <authorList>
            <person name="Wen M."/>
            <person name="Zahm M."/>
            <person name="Roques C."/>
            <person name="Cabau C."/>
            <person name="Klopp C."/>
            <person name="Donnadieu C."/>
            <person name="Jouanno E."/>
            <person name="Avarre J.-C."/>
            <person name="Campet M."/>
            <person name="Ha T.T.T."/>
            <person name="Dugue R."/>
            <person name="Lampietro C."/>
            <person name="Louis A."/>
            <person name="Herpin A."/>
            <person name="Echchiki A."/>
            <person name="Berthelot C."/>
            <person name="Parey E."/>
            <person name="Roest-Crollius H."/>
            <person name="Braasch I."/>
            <person name="Postlethwait J."/>
            <person name="Bobe J."/>
            <person name="Montfort J."/>
            <person name="Bouchez O."/>
            <person name="Begum T."/>
            <person name="Schartl M."/>
            <person name="Guiguen Y."/>
        </authorList>
    </citation>
    <scope>NUCLEOTIDE SEQUENCE [LARGE SCALE GENOMIC DNA]</scope>
    <source>
        <strain evidence="5 6">Indonesia</strain>
        <tissue evidence="5">Blood</tissue>
    </source>
</reference>
<accession>A0A5N5LUL8</accession>
<comment type="caution">
    <text evidence="5">The sequence shown here is derived from an EMBL/GenBank/DDBJ whole genome shotgun (WGS) entry which is preliminary data.</text>
</comment>
<evidence type="ECO:0000256" key="2">
    <source>
        <dbReference type="ARBA" id="ARBA00023274"/>
    </source>
</evidence>
<comment type="subunit">
    <text evidence="4">Component of the large ribosomal subunit.</text>
</comment>